<dbReference type="SUPFAM" id="SSF103506">
    <property type="entry name" value="Mitochondrial carrier"/>
    <property type="match status" value="1"/>
</dbReference>
<dbReference type="PhylomeDB" id="A0A0D2VSZ2"/>
<dbReference type="OMA" id="YMNAKPG"/>
<dbReference type="InterPro" id="IPR018108">
    <property type="entry name" value="MCP_transmembrane"/>
</dbReference>
<dbReference type="FunFam" id="1.50.40.10:FF:000009">
    <property type="entry name" value="Mitochondrial 2-oxoglutarate/malate carrier protein"/>
    <property type="match status" value="1"/>
</dbReference>
<dbReference type="PROSITE" id="PS50920">
    <property type="entry name" value="SOLCAR"/>
    <property type="match status" value="3"/>
</dbReference>
<feature type="repeat" description="Solcar" evidence="10">
    <location>
        <begin position="221"/>
        <end position="306"/>
    </location>
</feature>
<gene>
    <name evidence="12" type="ORF">CAOG_004976</name>
</gene>
<dbReference type="InterPro" id="IPR023395">
    <property type="entry name" value="MCP_dom_sf"/>
</dbReference>
<dbReference type="PANTHER" id="PTHR45618">
    <property type="entry name" value="MITOCHONDRIAL DICARBOXYLATE CARRIER-RELATED"/>
    <property type="match status" value="1"/>
</dbReference>
<organism evidence="12 13">
    <name type="scientific">Capsaspora owczarzaki (strain ATCC 30864)</name>
    <dbReference type="NCBI Taxonomy" id="595528"/>
    <lineage>
        <taxon>Eukaryota</taxon>
        <taxon>Filasterea</taxon>
        <taxon>Capsaspora</taxon>
    </lineage>
</organism>
<accession>A0A0D2VSZ2</accession>
<evidence type="ECO:0000256" key="5">
    <source>
        <dbReference type="ARBA" id="ARBA00022737"/>
    </source>
</evidence>
<evidence type="ECO:0000256" key="4">
    <source>
        <dbReference type="ARBA" id="ARBA00022692"/>
    </source>
</evidence>
<evidence type="ECO:0000256" key="1">
    <source>
        <dbReference type="ARBA" id="ARBA00004448"/>
    </source>
</evidence>
<dbReference type="Pfam" id="PF00153">
    <property type="entry name" value="Mito_carr"/>
    <property type="match status" value="3"/>
</dbReference>
<comment type="subcellular location">
    <subcellularLocation>
        <location evidence="1">Mitochondrion inner membrane</location>
        <topology evidence="1">Multi-pass membrane protein</topology>
    </subcellularLocation>
</comment>
<evidence type="ECO:0000256" key="10">
    <source>
        <dbReference type="PROSITE-ProRule" id="PRU00282"/>
    </source>
</evidence>
<comment type="similarity">
    <text evidence="2 11">Belongs to the mitochondrial carrier (TC 2.A.29) family.</text>
</comment>
<dbReference type="Gene3D" id="1.50.40.10">
    <property type="entry name" value="Mitochondrial carrier domain"/>
    <property type="match status" value="1"/>
</dbReference>
<reference evidence="13" key="1">
    <citation type="submission" date="2011-02" db="EMBL/GenBank/DDBJ databases">
        <title>The Genome Sequence of Capsaspora owczarzaki ATCC 30864.</title>
        <authorList>
            <person name="Russ C."/>
            <person name="Cuomo C."/>
            <person name="Burger G."/>
            <person name="Gray M.W."/>
            <person name="Holland P.W.H."/>
            <person name="King N."/>
            <person name="Lang F.B.F."/>
            <person name="Roger A.J."/>
            <person name="Ruiz-Trillo I."/>
            <person name="Young S.K."/>
            <person name="Zeng Q."/>
            <person name="Gargeya S."/>
            <person name="Alvarado L."/>
            <person name="Berlin A."/>
            <person name="Chapman S.B."/>
            <person name="Chen Z."/>
            <person name="Freedman E."/>
            <person name="Gellesch M."/>
            <person name="Goldberg J."/>
            <person name="Griggs A."/>
            <person name="Gujja S."/>
            <person name="Heilman E."/>
            <person name="Heiman D."/>
            <person name="Howarth C."/>
            <person name="Mehta T."/>
            <person name="Neiman D."/>
            <person name="Pearson M."/>
            <person name="Roberts A."/>
            <person name="Saif S."/>
            <person name="Shea T."/>
            <person name="Shenoy N."/>
            <person name="Sisk P."/>
            <person name="Stolte C."/>
            <person name="Sykes S."/>
            <person name="White J."/>
            <person name="Yandava C."/>
            <person name="Haas B."/>
            <person name="Nusbaum C."/>
            <person name="Birren B."/>
        </authorList>
    </citation>
    <scope>NUCLEOTIDE SEQUENCE</scope>
    <source>
        <strain evidence="13">ATCC 30864</strain>
    </source>
</reference>
<dbReference type="InterPro" id="IPR050391">
    <property type="entry name" value="Mito_Metabolite_Transporter"/>
</dbReference>
<evidence type="ECO:0000256" key="6">
    <source>
        <dbReference type="ARBA" id="ARBA00022792"/>
    </source>
</evidence>
<keyword evidence="9 10" id="KW-0472">Membrane</keyword>
<evidence type="ECO:0000256" key="9">
    <source>
        <dbReference type="ARBA" id="ARBA00023136"/>
    </source>
</evidence>
<dbReference type="AlphaFoldDB" id="A0A0D2VSZ2"/>
<feature type="repeat" description="Solcar" evidence="10">
    <location>
        <begin position="121"/>
        <end position="212"/>
    </location>
</feature>
<keyword evidence="5" id="KW-0677">Repeat</keyword>
<dbReference type="eggNOG" id="KOG0759">
    <property type="taxonomic scope" value="Eukaryota"/>
</dbReference>
<dbReference type="Proteomes" id="UP000008743">
    <property type="component" value="Unassembled WGS sequence"/>
</dbReference>
<dbReference type="InParanoid" id="A0A0D2VSZ2"/>
<evidence type="ECO:0000313" key="12">
    <source>
        <dbReference type="EMBL" id="KJE94317.1"/>
    </source>
</evidence>
<name>A0A0D2VSZ2_CAPO3</name>
<dbReference type="OrthoDB" id="448427at2759"/>
<sequence>MDRFVTGGAAGMLATCVVQPLDLIKTRLQLATKSTEAATATFAKPPAINPVVPGKPNFVNVTSAVLRNEGVLALYSGLSAALFRQLTYTSSRLGVYSVVNEKLQQRAKQHAAATGATKSAVPFYQLVGAGMFAGAVGAVVGTPAEVALVRMTSDGRLPVAQRRNYKNVLHALVRIVREEGVLTLWRGCGPTVSRAMLLNAAQLSTYSFSKDLLLRSGHFSDNVYCHMAASLSAGFFATAVSLPADIAKTRIQDMKAGEYKNSVDCLLKLVRKDGIMSPWRGFNVFFARIGSHTVLTFILLEQITQLVKKM</sequence>
<evidence type="ECO:0000256" key="8">
    <source>
        <dbReference type="ARBA" id="ARBA00023128"/>
    </source>
</evidence>
<dbReference type="EMBL" id="KE346367">
    <property type="protein sequence ID" value="KJE94317.1"/>
    <property type="molecule type" value="Genomic_DNA"/>
</dbReference>
<keyword evidence="4 10" id="KW-0812">Transmembrane</keyword>
<evidence type="ECO:0000256" key="3">
    <source>
        <dbReference type="ARBA" id="ARBA00022448"/>
    </source>
</evidence>
<keyword evidence="13" id="KW-1185">Reference proteome</keyword>
<dbReference type="GO" id="GO:0005743">
    <property type="term" value="C:mitochondrial inner membrane"/>
    <property type="evidence" value="ECO:0007669"/>
    <property type="project" value="UniProtKB-SubCell"/>
</dbReference>
<keyword evidence="7" id="KW-1133">Transmembrane helix</keyword>
<evidence type="ECO:0000256" key="2">
    <source>
        <dbReference type="ARBA" id="ARBA00006375"/>
    </source>
</evidence>
<keyword evidence="3 11" id="KW-0813">Transport</keyword>
<keyword evidence="8" id="KW-0496">Mitochondrion</keyword>
<keyword evidence="6" id="KW-0999">Mitochondrion inner membrane</keyword>
<evidence type="ECO:0000256" key="11">
    <source>
        <dbReference type="RuleBase" id="RU000488"/>
    </source>
</evidence>
<evidence type="ECO:0000313" key="13">
    <source>
        <dbReference type="Proteomes" id="UP000008743"/>
    </source>
</evidence>
<proteinExistence type="inferred from homology"/>
<evidence type="ECO:0000256" key="7">
    <source>
        <dbReference type="ARBA" id="ARBA00022989"/>
    </source>
</evidence>
<feature type="repeat" description="Solcar" evidence="10">
    <location>
        <begin position="2"/>
        <end position="102"/>
    </location>
</feature>
<dbReference type="RefSeq" id="XP_004346661.1">
    <property type="nucleotide sequence ID" value="XM_004346611.2"/>
</dbReference>
<protein>
    <submittedName>
        <fullName evidence="12">Solute carrier family 25</fullName>
    </submittedName>
</protein>